<accession>A0A644ZLW7</accession>
<keyword evidence="2" id="KW-0812">Transmembrane</keyword>
<keyword evidence="1" id="KW-0175">Coiled coil</keyword>
<evidence type="ECO:0008006" key="4">
    <source>
        <dbReference type="Google" id="ProtNLM"/>
    </source>
</evidence>
<keyword evidence="2" id="KW-0472">Membrane</keyword>
<dbReference type="AlphaFoldDB" id="A0A644ZLW7"/>
<reference evidence="3" key="1">
    <citation type="submission" date="2019-08" db="EMBL/GenBank/DDBJ databases">
        <authorList>
            <person name="Kucharzyk K."/>
            <person name="Murdoch R.W."/>
            <person name="Higgins S."/>
            <person name="Loffler F."/>
        </authorList>
    </citation>
    <scope>NUCLEOTIDE SEQUENCE</scope>
</reference>
<proteinExistence type="predicted"/>
<protein>
    <recommendedName>
        <fullName evidence="4">Cell division protein FtsL</fullName>
    </recommendedName>
</protein>
<sequence>MAANQVKLQMFKFLAVVLFLLLLIFGVFLIYPARVQYERQREFYALLKAEADQKRAERDALAREVAALESSPGAIEKVARVNFRLCKEGEIVMYYREPGAIRRPGQSDQPAR</sequence>
<name>A0A644ZLW7_9ZZZZ</name>
<feature type="coiled-coil region" evidence="1">
    <location>
        <begin position="44"/>
        <end position="71"/>
    </location>
</feature>
<organism evidence="3">
    <name type="scientific">bioreactor metagenome</name>
    <dbReference type="NCBI Taxonomy" id="1076179"/>
    <lineage>
        <taxon>unclassified sequences</taxon>
        <taxon>metagenomes</taxon>
        <taxon>ecological metagenomes</taxon>
    </lineage>
</organism>
<dbReference type="EMBL" id="VSSQ01009467">
    <property type="protein sequence ID" value="MPM41717.1"/>
    <property type="molecule type" value="Genomic_DNA"/>
</dbReference>
<evidence type="ECO:0000256" key="1">
    <source>
        <dbReference type="SAM" id="Coils"/>
    </source>
</evidence>
<gene>
    <name evidence="3" type="ORF">SDC9_88373</name>
</gene>
<feature type="transmembrane region" description="Helical" evidence="2">
    <location>
        <begin position="12"/>
        <end position="31"/>
    </location>
</feature>
<comment type="caution">
    <text evidence="3">The sequence shown here is derived from an EMBL/GenBank/DDBJ whole genome shotgun (WGS) entry which is preliminary data.</text>
</comment>
<dbReference type="Pfam" id="PF04977">
    <property type="entry name" value="DivIC"/>
    <property type="match status" value="1"/>
</dbReference>
<evidence type="ECO:0000256" key="2">
    <source>
        <dbReference type="SAM" id="Phobius"/>
    </source>
</evidence>
<dbReference type="InterPro" id="IPR007060">
    <property type="entry name" value="FtsL/DivIC"/>
</dbReference>
<evidence type="ECO:0000313" key="3">
    <source>
        <dbReference type="EMBL" id="MPM41717.1"/>
    </source>
</evidence>
<keyword evidence="2" id="KW-1133">Transmembrane helix</keyword>